<comment type="pathway">
    <text evidence="2">Protein modification; protein glycosylation.</text>
</comment>
<dbReference type="Pfam" id="PF00535">
    <property type="entry name" value="Glycos_transf_2"/>
    <property type="match status" value="1"/>
</dbReference>
<dbReference type="InterPro" id="IPR035518">
    <property type="entry name" value="DPG_synthase"/>
</dbReference>
<dbReference type="CDD" id="cd04188">
    <property type="entry name" value="DPG_synthase"/>
    <property type="match status" value="1"/>
</dbReference>
<evidence type="ECO:0000313" key="16">
    <source>
        <dbReference type="Proteomes" id="UP001445335"/>
    </source>
</evidence>
<comment type="subcellular location">
    <subcellularLocation>
        <location evidence="1">Endoplasmic reticulum membrane</location>
        <topology evidence="1">Single-pass membrane protein</topology>
    </subcellularLocation>
</comment>
<keyword evidence="9" id="KW-0735">Signal-anchor</keyword>
<evidence type="ECO:0000256" key="4">
    <source>
        <dbReference type="ARBA" id="ARBA00012583"/>
    </source>
</evidence>
<evidence type="ECO:0000256" key="8">
    <source>
        <dbReference type="ARBA" id="ARBA00022824"/>
    </source>
</evidence>
<dbReference type="GO" id="GO:0004581">
    <property type="term" value="F:dolichyl-phosphate beta-glucosyltransferase activity"/>
    <property type="evidence" value="ECO:0007669"/>
    <property type="project" value="UniProtKB-EC"/>
</dbReference>
<dbReference type="Gene3D" id="3.90.550.10">
    <property type="entry name" value="Spore Coat Polysaccharide Biosynthesis Protein SpsA, Chain A"/>
    <property type="match status" value="1"/>
</dbReference>
<feature type="transmembrane region" description="Helical" evidence="13">
    <location>
        <begin position="294"/>
        <end position="314"/>
    </location>
</feature>
<evidence type="ECO:0000256" key="13">
    <source>
        <dbReference type="SAM" id="Phobius"/>
    </source>
</evidence>
<keyword evidence="6" id="KW-0808">Transferase</keyword>
<feature type="domain" description="Glycosyltransferase 2-like" evidence="14">
    <location>
        <begin position="65"/>
        <end position="244"/>
    </location>
</feature>
<evidence type="ECO:0000256" key="5">
    <source>
        <dbReference type="ARBA" id="ARBA00022676"/>
    </source>
</evidence>
<evidence type="ECO:0000259" key="14">
    <source>
        <dbReference type="Pfam" id="PF00535"/>
    </source>
</evidence>
<name>A0AAW1R328_9CHLO</name>
<evidence type="ECO:0000313" key="15">
    <source>
        <dbReference type="EMBL" id="KAK9828116.1"/>
    </source>
</evidence>
<evidence type="ECO:0000256" key="3">
    <source>
        <dbReference type="ARBA" id="ARBA00006739"/>
    </source>
</evidence>
<dbReference type="GO" id="GO:0006487">
    <property type="term" value="P:protein N-linked glycosylation"/>
    <property type="evidence" value="ECO:0007669"/>
    <property type="project" value="TreeGrafter"/>
</dbReference>
<dbReference type="PANTHER" id="PTHR10859:SF91">
    <property type="entry name" value="DOLICHYL-PHOSPHATE BETA-GLUCOSYLTRANSFERASE"/>
    <property type="match status" value="1"/>
</dbReference>
<evidence type="ECO:0000256" key="6">
    <source>
        <dbReference type="ARBA" id="ARBA00022679"/>
    </source>
</evidence>
<keyword evidence="10 13" id="KW-1133">Transmembrane helix</keyword>
<dbReference type="EC" id="2.4.1.117" evidence="4"/>
<organism evidence="15 16">
    <name type="scientific">Elliptochloris bilobata</name>
    <dbReference type="NCBI Taxonomy" id="381761"/>
    <lineage>
        <taxon>Eukaryota</taxon>
        <taxon>Viridiplantae</taxon>
        <taxon>Chlorophyta</taxon>
        <taxon>core chlorophytes</taxon>
        <taxon>Trebouxiophyceae</taxon>
        <taxon>Trebouxiophyceae incertae sedis</taxon>
        <taxon>Elliptochloris clade</taxon>
        <taxon>Elliptochloris</taxon>
    </lineage>
</organism>
<keyword evidence="11 13" id="KW-0472">Membrane</keyword>
<dbReference type="GO" id="GO:0005789">
    <property type="term" value="C:endoplasmic reticulum membrane"/>
    <property type="evidence" value="ECO:0007669"/>
    <property type="project" value="UniProtKB-SubCell"/>
</dbReference>
<keyword evidence="5" id="KW-0328">Glycosyltransferase</keyword>
<reference evidence="15 16" key="1">
    <citation type="journal article" date="2024" name="Nat. Commun.">
        <title>Phylogenomics reveals the evolutionary origins of lichenization in chlorophyte algae.</title>
        <authorList>
            <person name="Puginier C."/>
            <person name="Libourel C."/>
            <person name="Otte J."/>
            <person name="Skaloud P."/>
            <person name="Haon M."/>
            <person name="Grisel S."/>
            <person name="Petersen M."/>
            <person name="Berrin J.G."/>
            <person name="Delaux P.M."/>
            <person name="Dal Grande F."/>
            <person name="Keller J."/>
        </authorList>
    </citation>
    <scope>NUCLEOTIDE SEQUENCE [LARGE SCALE GENOMIC DNA]</scope>
    <source>
        <strain evidence="15 16">SAG 245.80</strain>
    </source>
</reference>
<evidence type="ECO:0000256" key="9">
    <source>
        <dbReference type="ARBA" id="ARBA00022968"/>
    </source>
</evidence>
<dbReference type="AlphaFoldDB" id="A0AAW1R328"/>
<evidence type="ECO:0000256" key="11">
    <source>
        <dbReference type="ARBA" id="ARBA00023136"/>
    </source>
</evidence>
<dbReference type="Proteomes" id="UP001445335">
    <property type="component" value="Unassembled WGS sequence"/>
</dbReference>
<comment type="catalytic activity">
    <reaction evidence="12">
        <text>a di-trans,poly-cis-dolichyl phosphate + UDP-alpha-D-glucose = a di-trans,poly-cis-dolichyl beta-D-glucosyl phosphate + UDP</text>
        <dbReference type="Rhea" id="RHEA:15401"/>
        <dbReference type="Rhea" id="RHEA-COMP:19498"/>
        <dbReference type="Rhea" id="RHEA-COMP:19502"/>
        <dbReference type="ChEBI" id="CHEBI:57525"/>
        <dbReference type="ChEBI" id="CHEBI:57683"/>
        <dbReference type="ChEBI" id="CHEBI:58223"/>
        <dbReference type="ChEBI" id="CHEBI:58885"/>
        <dbReference type="EC" id="2.4.1.117"/>
    </reaction>
    <physiologicalReaction direction="left-to-right" evidence="12">
        <dbReference type="Rhea" id="RHEA:15402"/>
    </physiologicalReaction>
</comment>
<evidence type="ECO:0000256" key="10">
    <source>
        <dbReference type="ARBA" id="ARBA00022989"/>
    </source>
</evidence>
<keyword evidence="8" id="KW-0256">Endoplasmic reticulum</keyword>
<evidence type="ECO:0000256" key="7">
    <source>
        <dbReference type="ARBA" id="ARBA00022692"/>
    </source>
</evidence>
<gene>
    <name evidence="15" type="ORF">WJX81_006294</name>
</gene>
<evidence type="ECO:0000256" key="2">
    <source>
        <dbReference type="ARBA" id="ARBA00004922"/>
    </source>
</evidence>
<evidence type="ECO:0000256" key="12">
    <source>
        <dbReference type="ARBA" id="ARBA00045097"/>
    </source>
</evidence>
<accession>A0AAW1R328</accession>
<comment type="similarity">
    <text evidence="3">Belongs to the glycosyltransferase 2 family.</text>
</comment>
<protein>
    <recommendedName>
        <fullName evidence="4">dolichyl-phosphate beta-glucosyltransferase</fullName>
        <ecNumber evidence="4">2.4.1.117</ecNumber>
    </recommendedName>
</protein>
<dbReference type="EMBL" id="JALJOU010000052">
    <property type="protein sequence ID" value="KAK9828116.1"/>
    <property type="molecule type" value="Genomic_DNA"/>
</dbReference>
<sequence>MNVGILTAVGLVTAVLAALVYAREWFARLDTEAVSRTSEQLLENPASVEKVPAPSVFSEVTKSLSIVVPAFNEEARLPATLDETLLYLQRRRDRKGPTFTYEVVIVDDGSTDATVRVAMEYVRRHGFDAVRVMRLPANRGKGAAVKAGMLAARGEALLMMDADGATQVRDLERLEAALARVVKNGLGIAVGSRAHLQAAATAKRSWYRNLLMRGFHLLVVLVAGSGVKDTQCGFKLFTRAAARRLYPSQRLQRWCFDVELLLLAQALGVPVVETSVTWTEIPGSKIKVTSIIHMAWELAALLLAYQVLGIWTVLSDVQVARVAS</sequence>
<evidence type="ECO:0000256" key="1">
    <source>
        <dbReference type="ARBA" id="ARBA00004389"/>
    </source>
</evidence>
<dbReference type="SUPFAM" id="SSF53448">
    <property type="entry name" value="Nucleotide-diphospho-sugar transferases"/>
    <property type="match status" value="1"/>
</dbReference>
<dbReference type="InterPro" id="IPR001173">
    <property type="entry name" value="Glyco_trans_2-like"/>
</dbReference>
<comment type="caution">
    <text evidence="15">The sequence shown here is derived from an EMBL/GenBank/DDBJ whole genome shotgun (WGS) entry which is preliminary data.</text>
</comment>
<proteinExistence type="inferred from homology"/>
<dbReference type="InterPro" id="IPR029044">
    <property type="entry name" value="Nucleotide-diphossugar_trans"/>
</dbReference>
<keyword evidence="7 13" id="KW-0812">Transmembrane</keyword>
<dbReference type="PANTHER" id="PTHR10859">
    <property type="entry name" value="GLYCOSYL TRANSFERASE"/>
    <property type="match status" value="1"/>
</dbReference>
<keyword evidence="16" id="KW-1185">Reference proteome</keyword>